<dbReference type="HOGENOM" id="CLU_1349392_0_0_1"/>
<keyword evidence="3" id="KW-1185">Reference proteome</keyword>
<proteinExistence type="predicted"/>
<organism evidence="2 3">
    <name type="scientific">Serendipita indica (strain DSM 11827)</name>
    <name type="common">Root endophyte fungus</name>
    <name type="synonym">Piriformospora indica</name>
    <dbReference type="NCBI Taxonomy" id="1109443"/>
    <lineage>
        <taxon>Eukaryota</taxon>
        <taxon>Fungi</taxon>
        <taxon>Dikarya</taxon>
        <taxon>Basidiomycota</taxon>
        <taxon>Agaricomycotina</taxon>
        <taxon>Agaricomycetes</taxon>
        <taxon>Sebacinales</taxon>
        <taxon>Serendipitaceae</taxon>
        <taxon>Serendipita</taxon>
    </lineage>
</organism>
<dbReference type="OrthoDB" id="9514740at2759"/>
<evidence type="ECO:0000313" key="2">
    <source>
        <dbReference type="EMBL" id="CCA74103.1"/>
    </source>
</evidence>
<dbReference type="STRING" id="1109443.G4TS10"/>
<dbReference type="Proteomes" id="UP000007148">
    <property type="component" value="Unassembled WGS sequence"/>
</dbReference>
<reference evidence="2 3" key="1">
    <citation type="journal article" date="2011" name="PLoS Pathog.">
        <title>Endophytic Life Strategies Decoded by Genome and Transcriptome Analyses of the Mutualistic Root Symbiont Piriformospora indica.</title>
        <authorList>
            <person name="Zuccaro A."/>
            <person name="Lahrmann U."/>
            <person name="Guldener U."/>
            <person name="Langen G."/>
            <person name="Pfiffi S."/>
            <person name="Biedenkopf D."/>
            <person name="Wong P."/>
            <person name="Samans B."/>
            <person name="Grimm C."/>
            <person name="Basiewicz M."/>
            <person name="Murat C."/>
            <person name="Martin F."/>
            <person name="Kogel K.H."/>
        </authorList>
    </citation>
    <scope>NUCLEOTIDE SEQUENCE [LARGE SCALE GENOMIC DNA]</scope>
    <source>
        <strain evidence="2 3">DSM 11827</strain>
    </source>
</reference>
<comment type="caution">
    <text evidence="2">The sequence shown here is derived from an EMBL/GenBank/DDBJ whole genome shotgun (WGS) entry which is preliminary data.</text>
</comment>
<dbReference type="InParanoid" id="G4TS10"/>
<feature type="region of interest" description="Disordered" evidence="1">
    <location>
        <begin position="1"/>
        <end position="25"/>
    </location>
</feature>
<dbReference type="AlphaFoldDB" id="G4TS10"/>
<dbReference type="EMBL" id="CAFZ01000279">
    <property type="protein sequence ID" value="CCA74103.1"/>
    <property type="molecule type" value="Genomic_DNA"/>
</dbReference>
<evidence type="ECO:0000313" key="3">
    <source>
        <dbReference type="Proteomes" id="UP000007148"/>
    </source>
</evidence>
<protein>
    <submittedName>
        <fullName evidence="2">Uncharacterized protein</fullName>
    </submittedName>
</protein>
<name>G4TS10_SERID</name>
<accession>G4TS10</accession>
<sequence length="203" mass="22510">MAAQGKQAGIPNLAPWSSSSRSSVGSKGYRPGFGAVAPVQRQPNRIAPQIAWPANFTQQNTGLPLCVICGQRPADQIRKSLFCTLGCVKAAETLAPAIINIPPNHPKYQDGAMRYVFIKEIMLTVIVENQFRSKWLHTNAPFRPVKRIYLIAQTAQSKATYNTYRLQVENMGCFRAQNRTAGNENRRFHGTRRDCLLGDPGVP</sequence>
<evidence type="ECO:0000256" key="1">
    <source>
        <dbReference type="SAM" id="MobiDB-lite"/>
    </source>
</evidence>
<gene>
    <name evidence="2" type="ORF">PIIN_08057</name>
</gene>